<comment type="caution">
    <text evidence="2">The sequence shown here is derived from an EMBL/GenBank/DDBJ whole genome shotgun (WGS) entry which is preliminary data.</text>
</comment>
<dbReference type="Proteomes" id="UP000689967">
    <property type="component" value="Unassembled WGS sequence"/>
</dbReference>
<evidence type="ECO:0000313" key="2">
    <source>
        <dbReference type="EMBL" id="MBU8546285.1"/>
    </source>
</evidence>
<protein>
    <submittedName>
        <fullName evidence="2">RES family NAD+ phosphorylase</fullName>
    </submittedName>
</protein>
<dbReference type="EMBL" id="JAERQM010000007">
    <property type="protein sequence ID" value="MBU8546285.1"/>
    <property type="molecule type" value="Genomic_DNA"/>
</dbReference>
<dbReference type="InterPro" id="IPR014914">
    <property type="entry name" value="RES_dom"/>
</dbReference>
<dbReference type="SMART" id="SM00953">
    <property type="entry name" value="RES"/>
    <property type="match status" value="1"/>
</dbReference>
<dbReference type="Pfam" id="PF08808">
    <property type="entry name" value="RES"/>
    <property type="match status" value="1"/>
</dbReference>
<dbReference type="RefSeq" id="WP_216878302.1">
    <property type="nucleotide sequence ID" value="NZ_JAERQM010000007.1"/>
</dbReference>
<name>A0ABS6HC54_9PROT</name>
<feature type="domain" description="RES" evidence="1">
    <location>
        <begin position="80"/>
        <end position="210"/>
    </location>
</feature>
<sequence>MTGFPVRTEALPRTIRLVTTARLRESVLRALVDTAEELDLLAALEGATSARQQAAMGLRPGLPPEDLVARVPHAAFVNAAFAYARPRGLNRFNGPERGAWYAALAVRTALAEVTHHLTGHLAETGVFEAEVDYVEMHAAFAGAFLDLREATPPPACLHPDPAIGYPAGNALAAAVMAEGHNGILYPSVRDAGGTCLVALWPHAVQSPAQGAVWRLRWSGRPAPSVSQVAG</sequence>
<proteinExistence type="predicted"/>
<evidence type="ECO:0000313" key="3">
    <source>
        <dbReference type="Proteomes" id="UP000689967"/>
    </source>
</evidence>
<evidence type="ECO:0000259" key="1">
    <source>
        <dbReference type="SMART" id="SM00953"/>
    </source>
</evidence>
<reference evidence="2 3" key="1">
    <citation type="submission" date="2021-01" db="EMBL/GenBank/DDBJ databases">
        <title>Roseomonas sp. nov, a bacterium isolated from an oil production mixture in Yumen Oilfield.</title>
        <authorList>
            <person name="Wu D."/>
        </authorList>
    </citation>
    <scope>NUCLEOTIDE SEQUENCE [LARGE SCALE GENOMIC DNA]</scope>
    <source>
        <strain evidence="2 3">ROY-5-3</strain>
    </source>
</reference>
<organism evidence="2 3">
    <name type="scientific">Falsiroseomonas oleicola</name>
    <dbReference type="NCBI Taxonomy" id="2801474"/>
    <lineage>
        <taxon>Bacteria</taxon>
        <taxon>Pseudomonadati</taxon>
        <taxon>Pseudomonadota</taxon>
        <taxon>Alphaproteobacteria</taxon>
        <taxon>Acetobacterales</taxon>
        <taxon>Roseomonadaceae</taxon>
        <taxon>Falsiroseomonas</taxon>
    </lineage>
</organism>
<accession>A0ABS6HC54</accession>
<gene>
    <name evidence="2" type="ORF">JJQ90_21370</name>
</gene>
<keyword evidence="3" id="KW-1185">Reference proteome</keyword>